<feature type="compositionally biased region" description="Polar residues" evidence="1">
    <location>
        <begin position="195"/>
        <end position="211"/>
    </location>
</feature>
<dbReference type="AlphaFoldDB" id="A0A642UQY7"/>
<accession>A0A642UQY7</accession>
<evidence type="ECO:0000313" key="2">
    <source>
        <dbReference type="EMBL" id="KAA8903564.1"/>
    </source>
</evidence>
<keyword evidence="3" id="KW-1185">Reference proteome</keyword>
<feature type="compositionally biased region" description="Basic residues" evidence="1">
    <location>
        <begin position="163"/>
        <end position="182"/>
    </location>
</feature>
<feature type="region of interest" description="Disordered" evidence="1">
    <location>
        <begin position="1"/>
        <end position="24"/>
    </location>
</feature>
<dbReference type="Proteomes" id="UP000449547">
    <property type="component" value="Unassembled WGS sequence"/>
</dbReference>
<dbReference type="VEuPathDB" id="FungiDB:DIURU_002450"/>
<feature type="region of interest" description="Disordered" evidence="1">
    <location>
        <begin position="134"/>
        <end position="233"/>
    </location>
</feature>
<protein>
    <submittedName>
        <fullName evidence="2">Uncharacterized protein</fullName>
    </submittedName>
</protein>
<dbReference type="GeneID" id="54781101"/>
<evidence type="ECO:0000256" key="1">
    <source>
        <dbReference type="SAM" id="MobiDB-lite"/>
    </source>
</evidence>
<gene>
    <name evidence="2" type="ORF">DIURU_002450</name>
</gene>
<feature type="compositionally biased region" description="Basic residues" evidence="1">
    <location>
        <begin position="53"/>
        <end position="65"/>
    </location>
</feature>
<name>A0A642UQY7_DIURU</name>
<sequence>MVDSVKLPTPMKSHNESRQVKSLKFSASEITQDIDDIHFSEDESFSTSPPRTKVMKKRQSRRNLNHKQSEADILAQFMNDDDHSSQLPPPPNQAKSISQQNSRSVSSSSRNVSRCGTPANASVDDLANMSFISDEDGNTSIDDASRIEPVKNGNITPEENRKQRSLSKKKSRSQLRKKKSRAKLREAKEAASAAVSSNGFTGGDNASTNGSLDEDNSSVGAHNLPPTPSMSELTRKPSVAALIAGIEGNSKGASTSEVPFEVRLRPLNINNTKKSEKLPEIQPVKSIIGLSVVQILKLNANDVKMKTLMQSSTLSKYAQTGINFTSRHTDELFSDPQKQRIFFLLCINVALFEAVGFKRTLQQHSNLLDLFGGYSEINLETTRTRLTPSNKQVHQNNLDYSVLSYLGNILIWAANLQREAGKDLLYGTYGINVDTQTVRDNVGGWHLWDRLHRERKHMSSKRWKHVIKFRTAFPFEVDQFMLILRFMKVDISNLL</sequence>
<reference evidence="2 3" key="1">
    <citation type="submission" date="2019-07" db="EMBL/GenBank/DDBJ databases">
        <title>Genome assembly of two rare yeast pathogens: Diutina rugosa and Trichomonascus ciferrii.</title>
        <authorList>
            <person name="Mixao V."/>
            <person name="Saus E."/>
            <person name="Hansen A."/>
            <person name="Lass-Flor C."/>
            <person name="Gabaldon T."/>
        </authorList>
    </citation>
    <scope>NUCLEOTIDE SEQUENCE [LARGE SCALE GENOMIC DNA]</scope>
    <source>
        <strain evidence="2 3">CBS 613</strain>
    </source>
</reference>
<comment type="caution">
    <text evidence="2">The sequence shown here is derived from an EMBL/GenBank/DDBJ whole genome shotgun (WGS) entry which is preliminary data.</text>
</comment>
<proteinExistence type="predicted"/>
<evidence type="ECO:0000313" key="3">
    <source>
        <dbReference type="Proteomes" id="UP000449547"/>
    </source>
</evidence>
<dbReference type="OrthoDB" id="4018341at2759"/>
<organism evidence="2 3">
    <name type="scientific">Diutina rugosa</name>
    <name type="common">Yeast</name>
    <name type="synonym">Candida rugosa</name>
    <dbReference type="NCBI Taxonomy" id="5481"/>
    <lineage>
        <taxon>Eukaryota</taxon>
        <taxon>Fungi</taxon>
        <taxon>Dikarya</taxon>
        <taxon>Ascomycota</taxon>
        <taxon>Saccharomycotina</taxon>
        <taxon>Pichiomycetes</taxon>
        <taxon>Debaryomycetaceae</taxon>
        <taxon>Diutina</taxon>
    </lineage>
</organism>
<feature type="compositionally biased region" description="Low complexity" evidence="1">
    <location>
        <begin position="98"/>
        <end position="113"/>
    </location>
</feature>
<dbReference type="RefSeq" id="XP_034012866.1">
    <property type="nucleotide sequence ID" value="XM_034155103.1"/>
</dbReference>
<dbReference type="EMBL" id="SWFT01000067">
    <property type="protein sequence ID" value="KAA8903564.1"/>
    <property type="molecule type" value="Genomic_DNA"/>
</dbReference>
<feature type="region of interest" description="Disordered" evidence="1">
    <location>
        <begin position="37"/>
        <end position="122"/>
    </location>
</feature>